<dbReference type="PANTHER" id="PTHR37828:SF1">
    <property type="entry name" value="YCII-RELATED DOMAIN-CONTAINING PROTEIN"/>
    <property type="match status" value="1"/>
</dbReference>
<dbReference type="SUPFAM" id="SSF54909">
    <property type="entry name" value="Dimeric alpha+beta barrel"/>
    <property type="match status" value="1"/>
</dbReference>
<gene>
    <name evidence="3" type="ordered locus">BN4_11841</name>
</gene>
<dbReference type="STRING" id="1322246.BN4_11841"/>
<dbReference type="InterPro" id="IPR005545">
    <property type="entry name" value="YCII"/>
</dbReference>
<dbReference type="EMBL" id="FO203427">
    <property type="protein sequence ID" value="CCH49076.1"/>
    <property type="molecule type" value="Genomic_DNA"/>
</dbReference>
<dbReference type="RefSeq" id="WP_015415120.1">
    <property type="nucleotide sequence ID" value="NC_020409.1"/>
</dbReference>
<dbReference type="Pfam" id="PF03795">
    <property type="entry name" value="YCII"/>
    <property type="match status" value="1"/>
</dbReference>
<dbReference type="PATRIC" id="fig|879567.3.peg.1939"/>
<proteinExistence type="inferred from homology"/>
<protein>
    <submittedName>
        <fullName evidence="3">YCII-related protein</fullName>
    </submittedName>
</protein>
<accession>M1WK68</accession>
<evidence type="ECO:0000256" key="1">
    <source>
        <dbReference type="ARBA" id="ARBA00007689"/>
    </source>
</evidence>
<dbReference type="KEGG" id="dpi:BN4_11841"/>
<dbReference type="Proteomes" id="UP000011724">
    <property type="component" value="Chromosome"/>
</dbReference>
<dbReference type="InterPro" id="IPR011008">
    <property type="entry name" value="Dimeric_a/b-barrel"/>
</dbReference>
<keyword evidence="4" id="KW-1185">Reference proteome</keyword>
<dbReference type="eggNOG" id="COG2350">
    <property type="taxonomic scope" value="Bacteria"/>
</dbReference>
<dbReference type="BioCyc" id="DPIE1322246:BN4_RS09235-MONOMER"/>
<evidence type="ECO:0000259" key="2">
    <source>
        <dbReference type="Pfam" id="PF03795"/>
    </source>
</evidence>
<dbReference type="PANTHER" id="PTHR37828">
    <property type="entry name" value="GSR2449 PROTEIN"/>
    <property type="match status" value="1"/>
</dbReference>
<dbReference type="OrthoDB" id="9814407at2"/>
<evidence type="ECO:0000313" key="4">
    <source>
        <dbReference type="Proteomes" id="UP000011724"/>
    </source>
</evidence>
<sequence>MFIITLTYIKPLETIDALIPEHRAFLTRHYANGTFLFSGPKIPRNGGIIIATGESREAMEAVISEDPFHREQAAKYEIVEFTPAMTAEALNDFCTA</sequence>
<comment type="similarity">
    <text evidence="1">Belongs to the YciI family.</text>
</comment>
<dbReference type="HOGENOM" id="CLU_110355_6_1_7"/>
<reference evidence="4" key="2">
    <citation type="journal article" date="2013" name="Stand. Genomic Sci.">
        <title>Complete genome sequence of Desulfocapsa sulfexigens, a marine deltaproteobacterium specialized in disproportionating inorganic sulfur compounds.</title>
        <authorList>
            <person name="Finster K.W."/>
            <person name="Kjeldsen K.U."/>
            <person name="Kube M."/>
            <person name="Reinhardt R."/>
            <person name="Mussmann M."/>
            <person name="Amann R."/>
            <person name="Schreiber L."/>
        </authorList>
    </citation>
    <scope>NUCLEOTIDE SEQUENCE [LARGE SCALE GENOMIC DNA]</scope>
    <source>
        <strain evidence="4">DSM 10523 / SB164P1</strain>
    </source>
</reference>
<organism evidence="3 4">
    <name type="scientific">Pseudodesulfovibrio piezophilus (strain DSM 21447 / JCM 15486 / C1TLV30)</name>
    <name type="common">Desulfovibrio piezophilus</name>
    <dbReference type="NCBI Taxonomy" id="1322246"/>
    <lineage>
        <taxon>Bacteria</taxon>
        <taxon>Pseudomonadati</taxon>
        <taxon>Thermodesulfobacteriota</taxon>
        <taxon>Desulfovibrionia</taxon>
        <taxon>Desulfovibrionales</taxon>
        <taxon>Desulfovibrionaceae</taxon>
    </lineage>
</organism>
<evidence type="ECO:0000313" key="3">
    <source>
        <dbReference type="EMBL" id="CCH49076.1"/>
    </source>
</evidence>
<reference evidence="3 4" key="1">
    <citation type="journal article" date="2013" name="PLoS ONE">
        <title>The first genomic and proteomic characterization of a deep-sea sulfate reducer: insights into the piezophilic lifestyle of Desulfovibrio piezophilus.</title>
        <authorList>
            <person name="Pradel N."/>
            <person name="Ji B."/>
            <person name="Gimenez G."/>
            <person name="Talla E."/>
            <person name="Lenoble P."/>
            <person name="Garel M."/>
            <person name="Tamburini C."/>
            <person name="Fourquet P."/>
            <person name="Lebrun R."/>
            <person name="Bertin P."/>
            <person name="Denis Y."/>
            <person name="Pophillat M."/>
            <person name="Barbe V."/>
            <person name="Ollivier B."/>
            <person name="Dolla A."/>
        </authorList>
    </citation>
    <scope>NUCLEOTIDE SEQUENCE [LARGE SCALE GENOMIC DNA]</scope>
    <source>
        <strain evidence="4">DSM 10523 / SB164P1</strain>
    </source>
</reference>
<name>M1WK68_PSEP2</name>
<dbReference type="AlphaFoldDB" id="M1WK68"/>
<feature type="domain" description="YCII-related" evidence="2">
    <location>
        <begin position="1"/>
        <end position="82"/>
    </location>
</feature>
<dbReference type="Gene3D" id="3.30.70.1060">
    <property type="entry name" value="Dimeric alpha+beta barrel"/>
    <property type="match status" value="1"/>
</dbReference>